<proteinExistence type="predicted"/>
<dbReference type="AlphaFoldDB" id="A0A919JV64"/>
<gene>
    <name evidence="1" type="ORF">Ari01nite_16750</name>
</gene>
<dbReference type="Proteomes" id="UP000636960">
    <property type="component" value="Unassembled WGS sequence"/>
</dbReference>
<reference evidence="1" key="1">
    <citation type="submission" date="2021-01" db="EMBL/GenBank/DDBJ databases">
        <title>Whole genome shotgun sequence of Actinoplanes rishiriensis NBRC 108556.</title>
        <authorList>
            <person name="Komaki H."/>
            <person name="Tamura T."/>
        </authorList>
    </citation>
    <scope>NUCLEOTIDE SEQUENCE</scope>
    <source>
        <strain evidence="1">NBRC 108556</strain>
    </source>
</reference>
<dbReference type="RefSeq" id="WP_203780528.1">
    <property type="nucleotide sequence ID" value="NZ_BOMV01000011.1"/>
</dbReference>
<dbReference type="EMBL" id="BOMV01000011">
    <property type="protein sequence ID" value="GIE94210.1"/>
    <property type="molecule type" value="Genomic_DNA"/>
</dbReference>
<sequence length="188" mass="20468">MAISWRFDGDDRLCGVGGHWTEFALANNGGACVPPPIGDGLADFVSGADLCVVWRAIFRLSRGRGERPLVLGYRCDAPAERRLMKATVTSTAHGGIEIVSAAERSQARTPLPLLDPDAGDRGSEMLRMCGWCARVQVGDWVDIEEGCRRLGLLERGRTPLPAITHGVCGDCLDSLTRDLDVDRRHLTR</sequence>
<evidence type="ECO:0000313" key="2">
    <source>
        <dbReference type="Proteomes" id="UP000636960"/>
    </source>
</evidence>
<comment type="caution">
    <text evidence="1">The sequence shown here is derived from an EMBL/GenBank/DDBJ whole genome shotgun (WGS) entry which is preliminary data.</text>
</comment>
<protein>
    <submittedName>
        <fullName evidence="1">Uncharacterized protein</fullName>
    </submittedName>
</protein>
<organism evidence="1 2">
    <name type="scientific">Paractinoplanes rishiriensis</name>
    <dbReference type="NCBI Taxonomy" id="1050105"/>
    <lineage>
        <taxon>Bacteria</taxon>
        <taxon>Bacillati</taxon>
        <taxon>Actinomycetota</taxon>
        <taxon>Actinomycetes</taxon>
        <taxon>Micromonosporales</taxon>
        <taxon>Micromonosporaceae</taxon>
        <taxon>Paractinoplanes</taxon>
    </lineage>
</organism>
<keyword evidence="2" id="KW-1185">Reference proteome</keyword>
<accession>A0A919JV64</accession>
<evidence type="ECO:0000313" key="1">
    <source>
        <dbReference type="EMBL" id="GIE94210.1"/>
    </source>
</evidence>
<name>A0A919JV64_9ACTN</name>